<sequence>MIKALGKRRCCLTDPLKFKLSESSRRSKNFEISDNCDIETVHSSRINTLDIDNIEGRYLLSGCSDGSFYVHDLYNFTGKAKFTSKMIVSKNNRNEGHSYSVESIQWYPFDLGMFTSGSTDKTIKIWDSNVMKLTEIIAVNGKVFQHHMSTIPSMNPITAVATGSKEVYLVDIRIGMVQELRGHTNSIACCQWSPRSEYLLASGSFDRKIILWDVRSTKSCQMILDQFNKDPLDKTTNMSHNSSVNGLQFTEDGMHLISLGKDNSMKLWNILDGKNQMLNYGFIKNSIAKHVQLDVSRSTNPDLVFVPSEGNILVYEILSGRLVKKLSGHYDLVTACYYHSRNIELYSAGQDRNLIVWVHSDDEGDPKHRPFLDTDF</sequence>
<feature type="repeat" description="WD" evidence="5">
    <location>
        <begin position="180"/>
        <end position="222"/>
    </location>
</feature>
<evidence type="ECO:0000313" key="6">
    <source>
        <dbReference type="EMBL" id="JAS36082.1"/>
    </source>
</evidence>
<proteinExistence type="predicted"/>
<dbReference type="InterPro" id="IPR036322">
    <property type="entry name" value="WD40_repeat_dom_sf"/>
</dbReference>
<dbReference type="GO" id="GO:0000109">
    <property type="term" value="C:nucleotide-excision repair complex"/>
    <property type="evidence" value="ECO:0007669"/>
    <property type="project" value="TreeGrafter"/>
</dbReference>
<dbReference type="EMBL" id="GEDC01001216">
    <property type="protein sequence ID" value="JAS36082.1"/>
    <property type="molecule type" value="Transcribed_RNA"/>
</dbReference>
<dbReference type="PRINTS" id="PR00320">
    <property type="entry name" value="GPROTEINBRPT"/>
</dbReference>
<dbReference type="InterPro" id="IPR015943">
    <property type="entry name" value="WD40/YVTN_repeat-like_dom_sf"/>
</dbReference>
<reference evidence="6" key="1">
    <citation type="submission" date="2015-12" db="EMBL/GenBank/DDBJ databases">
        <title>De novo transcriptome assembly of four potential Pierce s Disease insect vectors from Arizona vineyards.</title>
        <authorList>
            <person name="Tassone E.E."/>
        </authorList>
    </citation>
    <scope>NUCLEOTIDE SEQUENCE</scope>
</reference>
<keyword evidence="1 5" id="KW-0853">WD repeat</keyword>
<dbReference type="PANTHER" id="PTHR46202">
    <property type="entry name" value="DNA EXCISION REPAIR PROTEIN ERCC-8"/>
    <property type="match status" value="1"/>
</dbReference>
<dbReference type="InterPro" id="IPR020472">
    <property type="entry name" value="WD40_PAC1"/>
</dbReference>
<dbReference type="Pfam" id="PF00400">
    <property type="entry name" value="WD40"/>
    <property type="match status" value="4"/>
</dbReference>
<feature type="repeat" description="WD" evidence="5">
    <location>
        <begin position="326"/>
        <end position="357"/>
    </location>
</feature>
<dbReference type="AlphaFoldDB" id="A0A1B6EDT2"/>
<dbReference type="Gene3D" id="2.130.10.10">
    <property type="entry name" value="YVTN repeat-like/Quinoprotein amine dehydrogenase"/>
    <property type="match status" value="1"/>
</dbReference>
<evidence type="ECO:0000256" key="2">
    <source>
        <dbReference type="ARBA" id="ARBA00022737"/>
    </source>
</evidence>
<dbReference type="SUPFAM" id="SSF50978">
    <property type="entry name" value="WD40 repeat-like"/>
    <property type="match status" value="1"/>
</dbReference>
<feature type="repeat" description="WD" evidence="5">
    <location>
        <begin position="94"/>
        <end position="127"/>
    </location>
</feature>
<accession>A0A1B6EDT2</accession>
<evidence type="ECO:0000256" key="1">
    <source>
        <dbReference type="ARBA" id="ARBA00022574"/>
    </source>
</evidence>
<evidence type="ECO:0000256" key="3">
    <source>
        <dbReference type="ARBA" id="ARBA00022763"/>
    </source>
</evidence>
<dbReference type="GO" id="GO:0006283">
    <property type="term" value="P:transcription-coupled nucleotide-excision repair"/>
    <property type="evidence" value="ECO:0007669"/>
    <property type="project" value="InterPro"/>
</dbReference>
<gene>
    <name evidence="6" type="ORF">g.41018</name>
</gene>
<protein>
    <submittedName>
        <fullName evidence="6">Uncharacterized protein</fullName>
    </submittedName>
</protein>
<keyword evidence="4" id="KW-0234">DNA repair</keyword>
<dbReference type="PANTHER" id="PTHR46202:SF1">
    <property type="entry name" value="DNA EXCISION REPAIR PROTEIN ERCC-8"/>
    <property type="match status" value="1"/>
</dbReference>
<dbReference type="PROSITE" id="PS50294">
    <property type="entry name" value="WD_REPEATS_REGION"/>
    <property type="match status" value="3"/>
</dbReference>
<dbReference type="GO" id="GO:0000209">
    <property type="term" value="P:protein polyubiquitination"/>
    <property type="evidence" value="ECO:0007669"/>
    <property type="project" value="TreeGrafter"/>
</dbReference>
<organism evidence="6">
    <name type="scientific">Clastoptera arizonana</name>
    <name type="common">Arizona spittle bug</name>
    <dbReference type="NCBI Taxonomy" id="38151"/>
    <lineage>
        <taxon>Eukaryota</taxon>
        <taxon>Metazoa</taxon>
        <taxon>Ecdysozoa</taxon>
        <taxon>Arthropoda</taxon>
        <taxon>Hexapoda</taxon>
        <taxon>Insecta</taxon>
        <taxon>Pterygota</taxon>
        <taxon>Neoptera</taxon>
        <taxon>Paraneoptera</taxon>
        <taxon>Hemiptera</taxon>
        <taxon>Auchenorrhyncha</taxon>
        <taxon>Cercopoidea</taxon>
        <taxon>Clastopteridae</taxon>
        <taxon>Clastoptera</taxon>
    </lineage>
</organism>
<dbReference type="PROSITE" id="PS00678">
    <property type="entry name" value="WD_REPEATS_1"/>
    <property type="match status" value="2"/>
</dbReference>
<dbReference type="GO" id="GO:0031464">
    <property type="term" value="C:Cul4A-RING E3 ubiquitin ligase complex"/>
    <property type="evidence" value="ECO:0007669"/>
    <property type="project" value="TreeGrafter"/>
</dbReference>
<evidence type="ECO:0000256" key="5">
    <source>
        <dbReference type="PROSITE-ProRule" id="PRU00221"/>
    </source>
</evidence>
<keyword evidence="3" id="KW-0227">DNA damage</keyword>
<name>A0A1B6EDT2_9HEMI</name>
<dbReference type="SMART" id="SM00320">
    <property type="entry name" value="WD40"/>
    <property type="match status" value="5"/>
</dbReference>
<dbReference type="PROSITE" id="PS50082">
    <property type="entry name" value="WD_REPEATS_2"/>
    <property type="match status" value="4"/>
</dbReference>
<dbReference type="GO" id="GO:0043161">
    <property type="term" value="P:proteasome-mediated ubiquitin-dependent protein catabolic process"/>
    <property type="evidence" value="ECO:0007669"/>
    <property type="project" value="TreeGrafter"/>
</dbReference>
<dbReference type="InterPro" id="IPR042238">
    <property type="entry name" value="Rad28/ERCC8/Ckn1/ATCSA-1"/>
</dbReference>
<evidence type="ECO:0000256" key="4">
    <source>
        <dbReference type="ARBA" id="ARBA00023204"/>
    </source>
</evidence>
<dbReference type="InterPro" id="IPR001680">
    <property type="entry name" value="WD40_rpt"/>
</dbReference>
<feature type="repeat" description="WD" evidence="5">
    <location>
        <begin position="237"/>
        <end position="278"/>
    </location>
</feature>
<dbReference type="InterPro" id="IPR019775">
    <property type="entry name" value="WD40_repeat_CS"/>
</dbReference>
<keyword evidence="2" id="KW-0677">Repeat</keyword>